<accession>A0A4V1INN8</accession>
<evidence type="ECO:0000259" key="1">
    <source>
        <dbReference type="Pfam" id="PF13737"/>
    </source>
</evidence>
<evidence type="ECO:0000313" key="2">
    <source>
        <dbReference type="EMBL" id="RDH44381.1"/>
    </source>
</evidence>
<name>A0A4V1INN8_9GAMM</name>
<dbReference type="RefSeq" id="WP_094787545.1">
    <property type="nucleotide sequence ID" value="NZ_NDXW01000001.1"/>
</dbReference>
<dbReference type="Pfam" id="PF13737">
    <property type="entry name" value="DDE_Tnp_1_5"/>
    <property type="match status" value="1"/>
</dbReference>
<dbReference type="Proteomes" id="UP000257039">
    <property type="component" value="Unassembled WGS sequence"/>
</dbReference>
<keyword evidence="3" id="KW-1185">Reference proteome</keyword>
<reference evidence="2 3" key="1">
    <citation type="submission" date="2017-04" db="EMBL/GenBank/DDBJ databases">
        <title>Draft genome sequence of Zooshikella ganghwensis VG4 isolated from Red Sea sediments.</title>
        <authorList>
            <person name="Rehman Z."/>
            <person name="Alam I."/>
            <person name="Kamau A."/>
            <person name="Bajic V."/>
            <person name="Leiknes T."/>
        </authorList>
    </citation>
    <scope>NUCLEOTIDE SEQUENCE [LARGE SCALE GENOMIC DNA]</scope>
    <source>
        <strain evidence="2 3">VG4</strain>
    </source>
</reference>
<dbReference type="AlphaFoldDB" id="A0A4V1INN8"/>
<evidence type="ECO:0000313" key="3">
    <source>
        <dbReference type="Proteomes" id="UP000257039"/>
    </source>
</evidence>
<gene>
    <name evidence="2" type="ORF">B9G39_13560</name>
</gene>
<sequence>MDFWLSDDIETWWTHSDRVYDGTGSSQHYTDQAILTCHEIRVIFSPPLRQLEGFVVLNHGNPSKMPSLFPIIETFSLAQHPFPSL</sequence>
<organism evidence="2 3">
    <name type="scientific">Zooshikella ganghwensis</name>
    <dbReference type="NCBI Taxonomy" id="202772"/>
    <lineage>
        <taxon>Bacteria</taxon>
        <taxon>Pseudomonadati</taxon>
        <taxon>Pseudomonadota</taxon>
        <taxon>Gammaproteobacteria</taxon>
        <taxon>Oceanospirillales</taxon>
        <taxon>Zooshikellaceae</taxon>
        <taxon>Zooshikella</taxon>
    </lineage>
</organism>
<comment type="caution">
    <text evidence="2">The sequence shown here is derived from an EMBL/GenBank/DDBJ whole genome shotgun (WGS) entry which is preliminary data.</text>
</comment>
<dbReference type="InterPro" id="IPR025668">
    <property type="entry name" value="Tnp_DDE_dom"/>
</dbReference>
<dbReference type="EMBL" id="NDXW01000001">
    <property type="protein sequence ID" value="RDH44381.1"/>
    <property type="molecule type" value="Genomic_DNA"/>
</dbReference>
<feature type="domain" description="Transposase DDE" evidence="1">
    <location>
        <begin position="3"/>
        <end position="55"/>
    </location>
</feature>
<protein>
    <recommendedName>
        <fullName evidence="1">Transposase DDE domain-containing protein</fullName>
    </recommendedName>
</protein>
<proteinExistence type="predicted"/>